<evidence type="ECO:0000259" key="1">
    <source>
        <dbReference type="Pfam" id="PF05368"/>
    </source>
</evidence>
<dbReference type="AlphaFoldDB" id="A0A2M8R2P3"/>
<dbReference type="InterPro" id="IPR051604">
    <property type="entry name" value="Ergot_Alk_Oxidoreductase"/>
</dbReference>
<accession>A0A2M8R2P3</accession>
<dbReference type="PANTHER" id="PTHR43162:SF1">
    <property type="entry name" value="PRESTALK A DIFFERENTIATION PROTEIN A"/>
    <property type="match status" value="1"/>
</dbReference>
<evidence type="ECO:0000313" key="3">
    <source>
        <dbReference type="Proteomes" id="UP000231194"/>
    </source>
</evidence>
<evidence type="ECO:0000313" key="2">
    <source>
        <dbReference type="EMBL" id="PJG52078.1"/>
    </source>
</evidence>
<feature type="domain" description="NmrA-like" evidence="1">
    <location>
        <begin position="13"/>
        <end position="239"/>
    </location>
</feature>
<sequence>MTKITLVTSAAGGTQGQTGRHVSEMLLQQGHQVRAFVRQIDSRSDRLKSLGAEIFVGDFLDVRSVEQATRGVSSIYFAYPVQDGLAEATAAMAFAARRHGIARLVNLVMYQSSIDAPTPRMRQNYLSEQLFEWAGVGPLHLRATVFYENVARLVGANLPERGAIRLPLGDEGTILPLISAEDVARVAVGLLAGSEQAAGSAYPIIGSVNSVGDIVRAFARVFDRDIHYEEISDEEWRSEVLARGWNAHAVEHLSSLWKSLRAARLSAETARFAVTDTIEKIGGAEPKTFEQFVRERKSELLAPAPAAKATA</sequence>
<dbReference type="Pfam" id="PF05368">
    <property type="entry name" value="NmrA"/>
    <property type="match status" value="1"/>
</dbReference>
<dbReference type="InterPro" id="IPR008030">
    <property type="entry name" value="NmrA-like"/>
</dbReference>
<gene>
    <name evidence="2" type="ORF">CVM73_27350</name>
</gene>
<dbReference type="PANTHER" id="PTHR43162">
    <property type="match status" value="1"/>
</dbReference>
<organism evidence="2 3">
    <name type="scientific">Bradyrhizobium forestalis</name>
    <dbReference type="NCBI Taxonomy" id="1419263"/>
    <lineage>
        <taxon>Bacteria</taxon>
        <taxon>Pseudomonadati</taxon>
        <taxon>Pseudomonadota</taxon>
        <taxon>Alphaproteobacteria</taxon>
        <taxon>Hyphomicrobiales</taxon>
        <taxon>Nitrobacteraceae</taxon>
        <taxon>Bradyrhizobium</taxon>
    </lineage>
</organism>
<name>A0A2M8R2P3_9BRAD</name>
<dbReference type="EMBL" id="PGVG01000028">
    <property type="protein sequence ID" value="PJG52078.1"/>
    <property type="molecule type" value="Genomic_DNA"/>
</dbReference>
<proteinExistence type="predicted"/>
<reference evidence="2 3" key="1">
    <citation type="submission" date="2017-11" db="EMBL/GenBank/DDBJ databases">
        <title>Bradyrhizobium forestalis sp. nov., an efficient nitrogen-fixing bacterium isolated from nodules of forest legume species in the Amazon.</title>
        <authorList>
            <person name="Costa E.M."/>
            <person name="Guimaraes A."/>
            <person name="Carvalho T.S."/>
            <person name="Rodrigues T.L."/>
            <person name="Ribeiro P.R.A."/>
            <person name="Lebbe L."/>
            <person name="Willems A."/>
            <person name="Moreira F.M.S."/>
        </authorList>
    </citation>
    <scope>NUCLEOTIDE SEQUENCE [LARGE SCALE GENOMIC DNA]</scope>
    <source>
        <strain evidence="2 3">INPA54B</strain>
    </source>
</reference>
<comment type="caution">
    <text evidence="2">The sequence shown here is derived from an EMBL/GenBank/DDBJ whole genome shotgun (WGS) entry which is preliminary data.</text>
</comment>
<dbReference type="InterPro" id="IPR036291">
    <property type="entry name" value="NAD(P)-bd_dom_sf"/>
</dbReference>
<protein>
    <recommendedName>
        <fullName evidence="1">NmrA-like domain-containing protein</fullName>
    </recommendedName>
</protein>
<dbReference type="Gene3D" id="3.40.50.720">
    <property type="entry name" value="NAD(P)-binding Rossmann-like Domain"/>
    <property type="match status" value="1"/>
</dbReference>
<dbReference type="RefSeq" id="WP_100234888.1">
    <property type="nucleotide sequence ID" value="NZ_PGVG01000028.1"/>
</dbReference>
<keyword evidence="3" id="KW-1185">Reference proteome</keyword>
<dbReference type="SUPFAM" id="SSF51735">
    <property type="entry name" value="NAD(P)-binding Rossmann-fold domains"/>
    <property type="match status" value="1"/>
</dbReference>
<dbReference type="Proteomes" id="UP000231194">
    <property type="component" value="Unassembled WGS sequence"/>
</dbReference>